<keyword evidence="13" id="KW-1185">Reference proteome</keyword>
<dbReference type="PROSITE" id="PS50011">
    <property type="entry name" value="PROTEIN_KINASE_DOM"/>
    <property type="match status" value="1"/>
</dbReference>
<name>A0A8C9KQU8_PANTA</name>
<dbReference type="Pfam" id="PF12474">
    <property type="entry name" value="PKK"/>
    <property type="match status" value="2"/>
</dbReference>
<dbReference type="GO" id="GO:0004674">
    <property type="term" value="F:protein serine/threonine kinase activity"/>
    <property type="evidence" value="ECO:0007669"/>
    <property type="project" value="UniProtKB-KW"/>
</dbReference>
<protein>
    <recommendedName>
        <fullName evidence="2">non-specific serine/threonine protein kinase</fullName>
        <ecNumber evidence="2">2.7.11.1</ecNumber>
    </recommendedName>
</protein>
<evidence type="ECO:0000256" key="3">
    <source>
        <dbReference type="ARBA" id="ARBA00022527"/>
    </source>
</evidence>
<evidence type="ECO:0000256" key="5">
    <source>
        <dbReference type="ARBA" id="ARBA00022679"/>
    </source>
</evidence>
<evidence type="ECO:0000256" key="8">
    <source>
        <dbReference type="ARBA" id="ARBA00048679"/>
    </source>
</evidence>
<dbReference type="SUPFAM" id="SSF56112">
    <property type="entry name" value="Protein kinase-like (PK-like)"/>
    <property type="match status" value="1"/>
</dbReference>
<dbReference type="SMART" id="SM00220">
    <property type="entry name" value="S_TKc"/>
    <property type="match status" value="1"/>
</dbReference>
<proteinExistence type="inferred from homology"/>
<dbReference type="InterPro" id="IPR011009">
    <property type="entry name" value="Kinase-like_dom_sf"/>
</dbReference>
<evidence type="ECO:0000256" key="9">
    <source>
        <dbReference type="SAM" id="Coils"/>
    </source>
</evidence>
<dbReference type="Proteomes" id="UP000675900">
    <property type="component" value="Unassembled WGS sequence"/>
</dbReference>
<dbReference type="InterPro" id="IPR008271">
    <property type="entry name" value="Ser/Thr_kinase_AS"/>
</dbReference>
<dbReference type="GeneTree" id="ENSGT00940000156818"/>
<sequence length="971" mass="111905">EAFIQDRRNTVSQTKEKKKERKEGFPSFLRPNNIPLSVYSTFLFVHSSADGHVAKNKETGALAAAKVIETKSEEELEDYTVEIDILATCDHPYIVKLLGAYYYDGKLWIMIEFCPGGAVDAIMLELDRGLTEPQIQVVCRQMLEALNFLHGKRIIHRDLKAGNVLMTLEGDIRLADFGVSAKNLKTLQKRDSFIGTPYWMAPEVVMCETMKDTPYDYKADIWSLGITLIEMAQIEPPHHELNPMRVLLKIAKSDPPTLLTPSKWSVEFRDFLKVALDKNPETRPNAAQLLEGSGHPFVSSVTSNKALRELVAEAKAEVMEEIEDGREEGEEEDSIDAASPLGNHSRDSSEVSQLSLNTDKLLKESSFTSLPPSQPQDNVNGPSQPSGDRSPQSASPPDVAPGDKNGLAVPAPLRKSRPVSMDARIQVSGEKQVADQGGDLSPAANRSQKASQSRPNSSALETLVAEKLANGSLELPTQAAPGPSKRDSDCGSLSTNQSVDYSTSLSADLSLNRETGSLSVKDSRLHNKTLKRTRKFVVDGVEVSITTSKIISEDEKKDEEMRFLRRQELRELRLLQKEEHRNQTQLSSKHELQLEQMHKRFEQEINAKKKFFDTELENLERQQKQQVEKMEQDHAVRRREEARRIRLEQDRDYAKFQEQLKLMKKEVKNEVERLPRQQRKESMKQKMEEHAQKKQLLDRDFLAKQKEDLELAMKKITADNRREICDKERECLTRKQELLRDREAALWEMEEHHLQERHQLVKQQLKDQYFLQRHELVRKHEKEREQMQRYNQRMVEQLKVRQQQEKARLPKIQRSEGKTRMAMYKKSLHINGAGSASEQREKIKQVGALCEKGQKWERLQQQQKHENQMRDMVAQCDSNMSELQQLQNEKCHLLVEHETQKLKALDESHNQNLKEWRDKLRPRKKALEEDLNQKKREQEMFFKLNEETECLNPTTPNKATKFFPYSSVDAS</sequence>
<evidence type="ECO:0000256" key="7">
    <source>
        <dbReference type="ARBA" id="ARBA00047899"/>
    </source>
</evidence>
<gene>
    <name evidence="12" type="primary">STK10</name>
</gene>
<dbReference type="FunFam" id="1.10.510.10:FF:000081">
    <property type="entry name" value="STE20-like serine/threonine-protein kinase"/>
    <property type="match status" value="1"/>
</dbReference>
<keyword evidence="9" id="KW-0175">Coiled coil</keyword>
<evidence type="ECO:0000256" key="6">
    <source>
        <dbReference type="ARBA" id="ARBA00022777"/>
    </source>
</evidence>
<comment type="catalytic activity">
    <reaction evidence="8">
        <text>L-seryl-[protein] + ATP = O-phospho-L-seryl-[protein] + ADP + H(+)</text>
        <dbReference type="Rhea" id="RHEA:17989"/>
        <dbReference type="Rhea" id="RHEA-COMP:9863"/>
        <dbReference type="Rhea" id="RHEA-COMP:11604"/>
        <dbReference type="ChEBI" id="CHEBI:15378"/>
        <dbReference type="ChEBI" id="CHEBI:29999"/>
        <dbReference type="ChEBI" id="CHEBI:30616"/>
        <dbReference type="ChEBI" id="CHEBI:83421"/>
        <dbReference type="ChEBI" id="CHEBI:456216"/>
        <dbReference type="EC" id="2.7.11.1"/>
    </reaction>
</comment>
<keyword evidence="4" id="KW-0597">Phosphoprotein</keyword>
<feature type="domain" description="Protein kinase" evidence="11">
    <location>
        <begin position="39"/>
        <end position="298"/>
    </location>
</feature>
<accession>A0A8C9KQU8</accession>
<feature type="region of interest" description="Disordered" evidence="10">
    <location>
        <begin position="323"/>
        <end position="354"/>
    </location>
</feature>
<keyword evidence="3" id="KW-0723">Serine/threonine-protein kinase</keyword>
<dbReference type="GO" id="GO:0005886">
    <property type="term" value="C:plasma membrane"/>
    <property type="evidence" value="ECO:0007669"/>
    <property type="project" value="Ensembl"/>
</dbReference>
<dbReference type="GO" id="GO:0016604">
    <property type="term" value="C:nuclear body"/>
    <property type="evidence" value="ECO:0007669"/>
    <property type="project" value="Ensembl"/>
</dbReference>
<feature type="compositionally biased region" description="Polar residues" evidence="10">
    <location>
        <begin position="444"/>
        <end position="459"/>
    </location>
</feature>
<evidence type="ECO:0000256" key="2">
    <source>
        <dbReference type="ARBA" id="ARBA00012513"/>
    </source>
</evidence>
<dbReference type="GO" id="GO:2000401">
    <property type="term" value="P:regulation of lymphocyte migration"/>
    <property type="evidence" value="ECO:0007669"/>
    <property type="project" value="Ensembl"/>
</dbReference>
<evidence type="ECO:0000259" key="11">
    <source>
        <dbReference type="PROSITE" id="PS50011"/>
    </source>
</evidence>
<dbReference type="InterPro" id="IPR051585">
    <property type="entry name" value="STE20_Ser/Thr_Kinases"/>
</dbReference>
<feature type="region of interest" description="Disordered" evidence="10">
    <location>
        <begin position="474"/>
        <end position="497"/>
    </location>
</feature>
<dbReference type="GO" id="GO:0042803">
    <property type="term" value="F:protein homodimerization activity"/>
    <property type="evidence" value="ECO:0007669"/>
    <property type="project" value="Ensembl"/>
</dbReference>
<dbReference type="AlphaFoldDB" id="A0A8C9KQU8"/>
<comment type="catalytic activity">
    <reaction evidence="7">
        <text>L-threonyl-[protein] + ATP = O-phospho-L-threonyl-[protein] + ADP + H(+)</text>
        <dbReference type="Rhea" id="RHEA:46608"/>
        <dbReference type="Rhea" id="RHEA-COMP:11060"/>
        <dbReference type="Rhea" id="RHEA-COMP:11605"/>
        <dbReference type="ChEBI" id="CHEBI:15378"/>
        <dbReference type="ChEBI" id="CHEBI:30013"/>
        <dbReference type="ChEBI" id="CHEBI:30616"/>
        <dbReference type="ChEBI" id="CHEBI:61977"/>
        <dbReference type="ChEBI" id="CHEBI:456216"/>
        <dbReference type="EC" id="2.7.11.1"/>
    </reaction>
</comment>
<dbReference type="InterPro" id="IPR000719">
    <property type="entry name" value="Prot_kinase_dom"/>
</dbReference>
<dbReference type="GO" id="GO:0005524">
    <property type="term" value="F:ATP binding"/>
    <property type="evidence" value="ECO:0007669"/>
    <property type="project" value="InterPro"/>
</dbReference>
<reference evidence="12" key="1">
    <citation type="submission" date="2025-08" db="UniProtKB">
        <authorList>
            <consortium name="Ensembl"/>
        </authorList>
    </citation>
    <scope>IDENTIFICATION</scope>
</reference>
<keyword evidence="5" id="KW-0808">Transferase</keyword>
<evidence type="ECO:0000256" key="1">
    <source>
        <dbReference type="ARBA" id="ARBA00008874"/>
    </source>
</evidence>
<evidence type="ECO:0000313" key="12">
    <source>
        <dbReference type="Ensembl" id="ENSPTIP00000025782.1"/>
    </source>
</evidence>
<feature type="coiled-coil region" evidence="9">
    <location>
        <begin position="602"/>
        <end position="719"/>
    </location>
</feature>
<feature type="region of interest" description="Disordered" evidence="10">
    <location>
        <begin position="366"/>
        <end position="459"/>
    </location>
</feature>
<organism evidence="12 13">
    <name type="scientific">Panthera tigris altaica</name>
    <name type="common">Siberian tiger</name>
    <dbReference type="NCBI Taxonomy" id="74533"/>
    <lineage>
        <taxon>Eukaryota</taxon>
        <taxon>Metazoa</taxon>
        <taxon>Chordata</taxon>
        <taxon>Craniata</taxon>
        <taxon>Vertebrata</taxon>
        <taxon>Euteleostomi</taxon>
        <taxon>Mammalia</taxon>
        <taxon>Eutheria</taxon>
        <taxon>Laurasiatheria</taxon>
        <taxon>Carnivora</taxon>
        <taxon>Feliformia</taxon>
        <taxon>Felidae</taxon>
        <taxon>Pantherinae</taxon>
        <taxon>Panthera</taxon>
    </lineage>
</organism>
<dbReference type="Ensembl" id="ENSPTIT00000030322.1">
    <property type="protein sequence ID" value="ENSPTIP00000025782.1"/>
    <property type="gene ID" value="ENSPTIG00000021431.1"/>
</dbReference>
<evidence type="ECO:0000256" key="10">
    <source>
        <dbReference type="SAM" id="MobiDB-lite"/>
    </source>
</evidence>
<dbReference type="Gene3D" id="3.30.200.20">
    <property type="entry name" value="Phosphorylase Kinase, domain 1"/>
    <property type="match status" value="1"/>
</dbReference>
<dbReference type="PANTHER" id="PTHR46538">
    <property type="entry name" value="PROTEIN KINASE DOMAIN-CONTAINING PROTEIN"/>
    <property type="match status" value="1"/>
</dbReference>
<keyword evidence="6" id="KW-0418">Kinase</keyword>
<dbReference type="GO" id="GO:0071593">
    <property type="term" value="P:lymphocyte aggregation"/>
    <property type="evidence" value="ECO:0007669"/>
    <property type="project" value="Ensembl"/>
</dbReference>
<dbReference type="InterPro" id="IPR022165">
    <property type="entry name" value="PKK"/>
</dbReference>
<dbReference type="Pfam" id="PF00069">
    <property type="entry name" value="Pkinase"/>
    <property type="match status" value="1"/>
</dbReference>
<evidence type="ECO:0000313" key="13">
    <source>
        <dbReference type="Proteomes" id="UP000675900"/>
    </source>
</evidence>
<feature type="compositionally biased region" description="Acidic residues" evidence="10">
    <location>
        <begin position="323"/>
        <end position="335"/>
    </location>
</feature>
<feature type="compositionally biased region" description="Polar residues" evidence="10">
    <location>
        <begin position="366"/>
        <end position="395"/>
    </location>
</feature>
<reference evidence="12" key="2">
    <citation type="submission" date="2025-09" db="UniProtKB">
        <authorList>
            <consortium name="Ensembl"/>
        </authorList>
    </citation>
    <scope>IDENTIFICATION</scope>
</reference>
<comment type="similarity">
    <text evidence="1">Belongs to the protein kinase superfamily. STE Ser/Thr protein kinase family. STE20 subfamily.</text>
</comment>
<dbReference type="PROSITE" id="PS00108">
    <property type="entry name" value="PROTEIN_KINASE_ST"/>
    <property type="match status" value="1"/>
</dbReference>
<dbReference type="EC" id="2.7.11.1" evidence="2"/>
<evidence type="ECO:0000256" key="4">
    <source>
        <dbReference type="ARBA" id="ARBA00022553"/>
    </source>
</evidence>
<dbReference type="Gene3D" id="1.10.510.10">
    <property type="entry name" value="Transferase(Phosphotransferase) domain 1"/>
    <property type="match status" value="1"/>
</dbReference>
<dbReference type="PANTHER" id="PTHR46538:SF2">
    <property type="entry name" value="NON-SPECIFIC SERINE_THREONINE PROTEIN KINASE"/>
    <property type="match status" value="1"/>
</dbReference>